<evidence type="ECO:0000256" key="1">
    <source>
        <dbReference type="SAM" id="MobiDB-lite"/>
    </source>
</evidence>
<reference evidence="3 4" key="1">
    <citation type="submission" date="2015-09" db="EMBL/GenBank/DDBJ databases">
        <title>Sorangium comparison.</title>
        <authorList>
            <person name="Zaburannyi N."/>
            <person name="Bunk B."/>
            <person name="Overmann J."/>
            <person name="Mueller R."/>
        </authorList>
    </citation>
    <scope>NUCLEOTIDE SEQUENCE [LARGE SCALE GENOMIC DNA]</scope>
    <source>
        <strain evidence="3 4">So ce836</strain>
    </source>
</reference>
<gene>
    <name evidence="3" type="ORF">SOCE836_101390</name>
</gene>
<dbReference type="EMBL" id="CP012672">
    <property type="protein sequence ID" value="AUX37901.1"/>
    <property type="molecule type" value="Genomic_DNA"/>
</dbReference>
<evidence type="ECO:0000256" key="2">
    <source>
        <dbReference type="SAM" id="Phobius"/>
    </source>
</evidence>
<feature type="transmembrane region" description="Helical" evidence="2">
    <location>
        <begin position="44"/>
        <end position="69"/>
    </location>
</feature>
<feature type="compositionally biased region" description="Gly residues" evidence="1">
    <location>
        <begin position="377"/>
        <end position="446"/>
    </location>
</feature>
<protein>
    <submittedName>
        <fullName evidence="3">Uncharacterized protein</fullName>
    </submittedName>
</protein>
<dbReference type="Proteomes" id="UP000295497">
    <property type="component" value="Chromosome"/>
</dbReference>
<keyword evidence="2" id="KW-0472">Membrane</keyword>
<keyword evidence="2" id="KW-0812">Transmembrane</keyword>
<feature type="transmembrane region" description="Helical" evidence="2">
    <location>
        <begin position="90"/>
        <end position="109"/>
    </location>
</feature>
<proteinExistence type="predicted"/>
<feature type="region of interest" description="Disordered" evidence="1">
    <location>
        <begin position="367"/>
        <end position="459"/>
    </location>
</feature>
<accession>A0A4P2R5G9</accession>
<feature type="transmembrane region" description="Helical" evidence="2">
    <location>
        <begin position="250"/>
        <end position="269"/>
    </location>
</feature>
<evidence type="ECO:0000313" key="4">
    <source>
        <dbReference type="Proteomes" id="UP000295497"/>
    </source>
</evidence>
<evidence type="ECO:0000313" key="3">
    <source>
        <dbReference type="EMBL" id="AUX37901.1"/>
    </source>
</evidence>
<organism evidence="3 4">
    <name type="scientific">Sorangium cellulosum</name>
    <name type="common">Polyangium cellulosum</name>
    <dbReference type="NCBI Taxonomy" id="56"/>
    <lineage>
        <taxon>Bacteria</taxon>
        <taxon>Pseudomonadati</taxon>
        <taxon>Myxococcota</taxon>
        <taxon>Polyangia</taxon>
        <taxon>Polyangiales</taxon>
        <taxon>Polyangiaceae</taxon>
        <taxon>Sorangium</taxon>
    </lineage>
</organism>
<sequence length="459" mass="46640">MATAGPGLLGALPAAPPAAARGGFLWGRGVDLAVFGGSAAVALALAALSSGGALPAWGFLLFVVGVDVAHVHTTLFRTYLDPEELRRHPALYAAVPLACYAAGVALHFASELTFWRALAYAAVIHFVRQQIGWVAIYRALAGERSRVDRLLDDALVYAATGWPLLYWHAHPPRAFAWFVDGDFVSSPRLAAAVGPLGAVYAALAVAYVARALHRACVARAPVNLGKHVVVSTTAATWYVGIVATNSDFQFTVANVIVHGVPYMALVFAYARERAREAPRSLLARVLAGGLLAFLGLALALAFVEEMVWDRLVWHDRPELFGGAVDEPLLGPRARALLVPLLALPQAAHYALDAVIWRRRHTRPAQARALGFRSGSAEGAGGGGERGGGSAGSGGGGAGESGGAGGGSGHGGAGQSGGAGGGSGHGGARQSGGAGGGSGRGGAGQSGAAGVVSLPASREA</sequence>
<dbReference type="RefSeq" id="WP_129580436.1">
    <property type="nucleotide sequence ID" value="NZ_CP012672.1"/>
</dbReference>
<name>A0A4P2R5G9_SORCE</name>
<dbReference type="AlphaFoldDB" id="A0A4P2R5G9"/>
<feature type="transmembrane region" description="Helical" evidence="2">
    <location>
        <begin position="189"/>
        <end position="212"/>
    </location>
</feature>
<feature type="transmembrane region" description="Helical" evidence="2">
    <location>
        <begin position="224"/>
        <end position="244"/>
    </location>
</feature>
<keyword evidence="2" id="KW-1133">Transmembrane helix</keyword>
<feature type="transmembrane region" description="Helical" evidence="2">
    <location>
        <begin position="281"/>
        <end position="303"/>
    </location>
</feature>